<dbReference type="EMBL" id="CAJOBC010003990">
    <property type="protein sequence ID" value="CAF3809680.1"/>
    <property type="molecule type" value="Genomic_DNA"/>
</dbReference>
<dbReference type="PANTHER" id="PTHR46830">
    <property type="entry name" value="TRANSFERASE, PUTATIVE-RELATED"/>
    <property type="match status" value="1"/>
</dbReference>
<dbReference type="InterPro" id="IPR007577">
    <property type="entry name" value="GlycoTrfase_DXD_sugar-bd_CS"/>
</dbReference>
<evidence type="ECO:0000313" key="2">
    <source>
        <dbReference type="EMBL" id="CAF3809680.1"/>
    </source>
</evidence>
<dbReference type="EMBL" id="CAJNOQ010003990">
    <property type="protein sequence ID" value="CAF1039364.1"/>
    <property type="molecule type" value="Genomic_DNA"/>
</dbReference>
<proteinExistence type="predicted"/>
<comment type="caution">
    <text evidence="1">The sequence shown here is derived from an EMBL/GenBank/DDBJ whole genome shotgun (WGS) entry which is preliminary data.</text>
</comment>
<keyword evidence="3" id="KW-1185">Reference proteome</keyword>
<evidence type="ECO:0000313" key="3">
    <source>
        <dbReference type="Proteomes" id="UP000663829"/>
    </source>
</evidence>
<evidence type="ECO:0008006" key="4">
    <source>
        <dbReference type="Google" id="ProtNLM"/>
    </source>
</evidence>
<dbReference type="InterPro" id="IPR029044">
    <property type="entry name" value="Nucleotide-diphossugar_trans"/>
</dbReference>
<name>A0A814JRW9_9BILA</name>
<dbReference type="SUPFAM" id="SSF53448">
    <property type="entry name" value="Nucleotide-diphospho-sugar transferases"/>
    <property type="match status" value="1"/>
</dbReference>
<reference evidence="1" key="1">
    <citation type="submission" date="2021-02" db="EMBL/GenBank/DDBJ databases">
        <authorList>
            <person name="Nowell W R."/>
        </authorList>
    </citation>
    <scope>NUCLEOTIDE SEQUENCE</scope>
</reference>
<protein>
    <recommendedName>
        <fullName evidence="4">Glycosyltransferase</fullName>
    </recommendedName>
</protein>
<dbReference type="Gene3D" id="3.90.550.20">
    <property type="match status" value="1"/>
</dbReference>
<gene>
    <name evidence="1" type="ORF">GPM918_LOCUS15694</name>
    <name evidence="2" type="ORF">SRO942_LOCUS15694</name>
</gene>
<sequence>MFEGFDNNTGVDYFLVPNIIHYIRWNKTTFDFVDIVCIRSAYLAQKPDKIYIHTNTPNFNGKYWRQLKTKWPDLYRRIEITLNIPPTSIWGQNFSSEWHLYHASDVERVKILMKYGGIFVDNDLYVVRNLDKFRHFEMTLSWMENDPSLGTMIYIANKQARFLPLYIDTYREYNGSHWYWNAGTKPVSDILLKRPELIHRVKELFGTETDIAYDLYTQYWPRWKIYYSIHLCIHHRIYMFEKEYKEFPVFNENTILHYNYTFGEMARLAYFGKS</sequence>
<dbReference type="Pfam" id="PF04488">
    <property type="entry name" value="Gly_transf_sug"/>
    <property type="match status" value="1"/>
</dbReference>
<dbReference type="Proteomes" id="UP000663829">
    <property type="component" value="Unassembled WGS sequence"/>
</dbReference>
<organism evidence="1 3">
    <name type="scientific">Didymodactylos carnosus</name>
    <dbReference type="NCBI Taxonomy" id="1234261"/>
    <lineage>
        <taxon>Eukaryota</taxon>
        <taxon>Metazoa</taxon>
        <taxon>Spiralia</taxon>
        <taxon>Gnathifera</taxon>
        <taxon>Rotifera</taxon>
        <taxon>Eurotatoria</taxon>
        <taxon>Bdelloidea</taxon>
        <taxon>Philodinida</taxon>
        <taxon>Philodinidae</taxon>
        <taxon>Didymodactylos</taxon>
    </lineage>
</organism>
<dbReference type="AlphaFoldDB" id="A0A814JRW9"/>
<evidence type="ECO:0000313" key="1">
    <source>
        <dbReference type="EMBL" id="CAF1039364.1"/>
    </source>
</evidence>
<dbReference type="PANTHER" id="PTHR46830:SF1">
    <property type="entry name" value="ALPHA-1,4-N-ACETYLGLUCOSAMINYLTRANSFERASE"/>
    <property type="match status" value="1"/>
</dbReference>
<dbReference type="Proteomes" id="UP000681722">
    <property type="component" value="Unassembled WGS sequence"/>
</dbReference>
<dbReference type="OrthoDB" id="409543at2759"/>
<accession>A0A814JRW9</accession>